<name>A0A7G5H3L8_9BACT</name>
<dbReference type="KEGG" id="sfol:H3H32_12870"/>
<evidence type="ECO:0000313" key="1">
    <source>
        <dbReference type="EMBL" id="QMW05710.1"/>
    </source>
</evidence>
<protein>
    <submittedName>
        <fullName evidence="1">Uncharacterized protein</fullName>
    </submittedName>
</protein>
<proteinExistence type="predicted"/>
<dbReference type="EMBL" id="CP059732">
    <property type="protein sequence ID" value="QMW05710.1"/>
    <property type="molecule type" value="Genomic_DNA"/>
</dbReference>
<dbReference type="Proteomes" id="UP000515369">
    <property type="component" value="Chromosome"/>
</dbReference>
<keyword evidence="2" id="KW-1185">Reference proteome</keyword>
<gene>
    <name evidence="1" type="ORF">H3H32_12870</name>
</gene>
<reference evidence="1 2" key="1">
    <citation type="submission" date="2020-07" db="EMBL/GenBank/DDBJ databases">
        <title>Spirosoma foliorum sp. nov., isolated from the leaves on the Nejang mountain Korea, Republic of.</title>
        <authorList>
            <person name="Ho H."/>
            <person name="Lee Y.-J."/>
            <person name="Nurcahyanto D.-A."/>
            <person name="Kim S.-G."/>
        </authorList>
    </citation>
    <scope>NUCLEOTIDE SEQUENCE [LARGE SCALE GENOMIC DNA]</scope>
    <source>
        <strain evidence="1 2">PL0136</strain>
    </source>
</reference>
<dbReference type="AlphaFoldDB" id="A0A7G5H3L8"/>
<sequence>MKLTWTFYPKGETESVTLTVVYIPELDAEKLSSGGFLHENTNTAYVDWQTYKRFDMSDVDGRKDAFRRLTTIDKNRTASDKLPWLL</sequence>
<dbReference type="RefSeq" id="WP_182463090.1">
    <property type="nucleotide sequence ID" value="NZ_CP059732.1"/>
</dbReference>
<evidence type="ECO:0000313" key="2">
    <source>
        <dbReference type="Proteomes" id="UP000515369"/>
    </source>
</evidence>
<organism evidence="1 2">
    <name type="scientific">Spirosoma foliorum</name>
    <dbReference type="NCBI Taxonomy" id="2710596"/>
    <lineage>
        <taxon>Bacteria</taxon>
        <taxon>Pseudomonadati</taxon>
        <taxon>Bacteroidota</taxon>
        <taxon>Cytophagia</taxon>
        <taxon>Cytophagales</taxon>
        <taxon>Cytophagaceae</taxon>
        <taxon>Spirosoma</taxon>
    </lineage>
</organism>
<accession>A0A7G5H3L8</accession>